<dbReference type="EMBL" id="CAEZWE010000003">
    <property type="protein sequence ID" value="CAB4642226.1"/>
    <property type="molecule type" value="Genomic_DNA"/>
</dbReference>
<dbReference type="PANTHER" id="PTHR30627">
    <property type="entry name" value="PEPTIDOGLYCAN D,D-TRANSPEPTIDASE"/>
    <property type="match status" value="1"/>
</dbReference>
<dbReference type="Pfam" id="PF21922">
    <property type="entry name" value="PBP_dimer_2"/>
    <property type="match status" value="1"/>
</dbReference>
<dbReference type="GO" id="GO:0071555">
    <property type="term" value="P:cell wall organization"/>
    <property type="evidence" value="ECO:0007669"/>
    <property type="project" value="TreeGrafter"/>
</dbReference>
<dbReference type="PANTHER" id="PTHR30627:SF24">
    <property type="entry name" value="PENICILLIN-BINDING PROTEIN 4B"/>
    <property type="match status" value="1"/>
</dbReference>
<feature type="domain" description="Penicillin binding protein A dimerisation" evidence="3">
    <location>
        <begin position="52"/>
        <end position="138"/>
    </location>
</feature>
<dbReference type="InterPro" id="IPR012338">
    <property type="entry name" value="Beta-lactam/transpept-like"/>
</dbReference>
<evidence type="ECO:0000313" key="4">
    <source>
        <dbReference type="EMBL" id="CAB4642226.1"/>
    </source>
</evidence>
<organism evidence="4">
    <name type="scientific">freshwater metagenome</name>
    <dbReference type="NCBI Taxonomy" id="449393"/>
    <lineage>
        <taxon>unclassified sequences</taxon>
        <taxon>metagenomes</taxon>
        <taxon>ecological metagenomes</taxon>
    </lineage>
</organism>
<reference evidence="4" key="1">
    <citation type="submission" date="2020-05" db="EMBL/GenBank/DDBJ databases">
        <authorList>
            <person name="Chiriac C."/>
            <person name="Salcher M."/>
            <person name="Ghai R."/>
            <person name="Kavagutti S V."/>
        </authorList>
    </citation>
    <scope>NUCLEOTIDE SEQUENCE</scope>
</reference>
<dbReference type="GO" id="GO:0008658">
    <property type="term" value="F:penicillin binding"/>
    <property type="evidence" value="ECO:0007669"/>
    <property type="project" value="InterPro"/>
</dbReference>
<feature type="region of interest" description="Disordered" evidence="1">
    <location>
        <begin position="373"/>
        <end position="393"/>
    </location>
</feature>
<dbReference type="SUPFAM" id="SSF56601">
    <property type="entry name" value="beta-lactamase/transpeptidase-like"/>
    <property type="match status" value="1"/>
</dbReference>
<dbReference type="Gene3D" id="3.90.1310.10">
    <property type="entry name" value="Penicillin-binding protein 2a (Domain 2)"/>
    <property type="match status" value="1"/>
</dbReference>
<proteinExistence type="predicted"/>
<dbReference type="InterPro" id="IPR001460">
    <property type="entry name" value="PCN-bd_Tpept"/>
</dbReference>
<evidence type="ECO:0000259" key="2">
    <source>
        <dbReference type="Pfam" id="PF00905"/>
    </source>
</evidence>
<name>A0A6J6JYT4_9ZZZZ</name>
<dbReference type="Gene3D" id="3.40.710.10">
    <property type="entry name" value="DD-peptidase/beta-lactamase superfamily"/>
    <property type="match status" value="1"/>
</dbReference>
<dbReference type="SUPFAM" id="SSF56519">
    <property type="entry name" value="Penicillin binding protein dimerisation domain"/>
    <property type="match status" value="1"/>
</dbReference>
<dbReference type="InterPro" id="IPR036138">
    <property type="entry name" value="PBP_dimer_sf"/>
</dbReference>
<sequence length="497" mass="53350">MNQRIRHLTVALIVLFAVLFIQLTTWQVVRRDDLVADARNNRVSLREFDTRRGPIVTADGTVVAATEPVDPATNTSRFGYQRVYPKGDLYAHVTGHYTLGFGRTQIERVHNDVLMGKTPQQQLEGAGDLFSRADTSGSVHLTVDSRIQQAAKDALGKREGSVVVMNPTTGAVLAMYSNPSYDPNLVASHNGNSVNTVMTELQADARKPLLANAYQERYMPGSTMKIVTTAVGFETGFLTMERVFANEREWLPPNTTKPIRNYGQRECGGDMLEVFRRSCNIPFAQAAVEIGPSVMVDGANRFGFDERVPFDLPGAAASTFGGLAKDFDDSLALLAIHGFGQGGVQVTPLHMTMIASSVANGGRMMKPFVVEQTRTQSGTPISTTSPSVWKTPMSPATATTLTALMKEVVRNGTATCCFRLANGVVGAAKTGTAQLNPEGEPERSHAWITAFAPADAPTVAITVFIKGVDDEVSASTGGRLAGPVAAKVLNTALSVVK</sequence>
<dbReference type="GO" id="GO:0005886">
    <property type="term" value="C:plasma membrane"/>
    <property type="evidence" value="ECO:0007669"/>
    <property type="project" value="TreeGrafter"/>
</dbReference>
<dbReference type="InterPro" id="IPR054120">
    <property type="entry name" value="PBPA_dimer"/>
</dbReference>
<feature type="domain" description="Penicillin-binding protein transpeptidase" evidence="2">
    <location>
        <begin position="160"/>
        <end position="489"/>
    </location>
</feature>
<protein>
    <submittedName>
        <fullName evidence="4">Unannotated protein</fullName>
    </submittedName>
</protein>
<dbReference type="Pfam" id="PF00905">
    <property type="entry name" value="Transpeptidase"/>
    <property type="match status" value="1"/>
</dbReference>
<evidence type="ECO:0000259" key="3">
    <source>
        <dbReference type="Pfam" id="PF21922"/>
    </source>
</evidence>
<gene>
    <name evidence="4" type="ORF">UFOPK2169_00191</name>
</gene>
<dbReference type="GO" id="GO:0071972">
    <property type="term" value="F:peptidoglycan L,D-transpeptidase activity"/>
    <property type="evidence" value="ECO:0007669"/>
    <property type="project" value="TreeGrafter"/>
</dbReference>
<dbReference type="AlphaFoldDB" id="A0A6J6JYT4"/>
<evidence type="ECO:0000256" key="1">
    <source>
        <dbReference type="SAM" id="MobiDB-lite"/>
    </source>
</evidence>
<dbReference type="InterPro" id="IPR050515">
    <property type="entry name" value="Beta-lactam/transpept"/>
</dbReference>
<accession>A0A6J6JYT4</accession>